<accession>A0A0A8Y835</accession>
<dbReference type="AlphaFoldDB" id="A0A0A8Y835"/>
<protein>
    <submittedName>
        <fullName evidence="1">Uncharacterized protein</fullName>
    </submittedName>
</protein>
<evidence type="ECO:0000313" key="1">
    <source>
        <dbReference type="EMBL" id="JAD21365.1"/>
    </source>
</evidence>
<sequence>MSIFVSMKFCCTFNTFWTYRMEKYTCYTLFLLKISLAFNVGDFFCKHYPSVYHW</sequence>
<proteinExistence type="predicted"/>
<organism evidence="1">
    <name type="scientific">Arundo donax</name>
    <name type="common">Giant reed</name>
    <name type="synonym">Donax arundinaceus</name>
    <dbReference type="NCBI Taxonomy" id="35708"/>
    <lineage>
        <taxon>Eukaryota</taxon>
        <taxon>Viridiplantae</taxon>
        <taxon>Streptophyta</taxon>
        <taxon>Embryophyta</taxon>
        <taxon>Tracheophyta</taxon>
        <taxon>Spermatophyta</taxon>
        <taxon>Magnoliopsida</taxon>
        <taxon>Liliopsida</taxon>
        <taxon>Poales</taxon>
        <taxon>Poaceae</taxon>
        <taxon>PACMAD clade</taxon>
        <taxon>Arundinoideae</taxon>
        <taxon>Arundineae</taxon>
        <taxon>Arundo</taxon>
    </lineage>
</organism>
<reference evidence="1" key="1">
    <citation type="submission" date="2014-09" db="EMBL/GenBank/DDBJ databases">
        <authorList>
            <person name="Magalhaes I.L.F."/>
            <person name="Oliveira U."/>
            <person name="Santos F.R."/>
            <person name="Vidigal T.H.D.A."/>
            <person name="Brescovit A.D."/>
            <person name="Santos A.J."/>
        </authorList>
    </citation>
    <scope>NUCLEOTIDE SEQUENCE</scope>
    <source>
        <tissue evidence="1">Shoot tissue taken approximately 20 cm above the soil surface</tissue>
    </source>
</reference>
<reference evidence="1" key="2">
    <citation type="journal article" date="2015" name="Data Brief">
        <title>Shoot transcriptome of the giant reed, Arundo donax.</title>
        <authorList>
            <person name="Barrero R.A."/>
            <person name="Guerrero F.D."/>
            <person name="Moolhuijzen P."/>
            <person name="Goolsby J.A."/>
            <person name="Tidwell J."/>
            <person name="Bellgard S.E."/>
            <person name="Bellgard M.I."/>
        </authorList>
    </citation>
    <scope>NUCLEOTIDE SEQUENCE</scope>
    <source>
        <tissue evidence="1">Shoot tissue taken approximately 20 cm above the soil surface</tissue>
    </source>
</reference>
<name>A0A0A8Y835_ARUDO</name>
<dbReference type="EMBL" id="GBRH01276530">
    <property type="protein sequence ID" value="JAD21365.1"/>
    <property type="molecule type" value="Transcribed_RNA"/>
</dbReference>